<dbReference type="Pfam" id="PF08293">
    <property type="entry name" value="MRP-S33"/>
    <property type="match status" value="1"/>
</dbReference>
<dbReference type="GeneID" id="30035033"/>
<dbReference type="AlphaFoldDB" id="A0A167FKT4"/>
<evidence type="ECO:0000313" key="2">
    <source>
        <dbReference type="Proteomes" id="UP000189580"/>
    </source>
</evidence>
<evidence type="ECO:0000313" key="1">
    <source>
        <dbReference type="EMBL" id="ANB15426.1"/>
    </source>
</evidence>
<dbReference type="InterPro" id="IPR013219">
    <property type="entry name" value="Ribosomal_mS33"/>
</dbReference>
<name>A0A167FKT4_9ASCO</name>
<accession>A0A167FKT4</accession>
<dbReference type="GO" id="GO:0005840">
    <property type="term" value="C:ribosome"/>
    <property type="evidence" value="ECO:0007669"/>
    <property type="project" value="UniProtKB-KW"/>
</dbReference>
<dbReference type="OrthoDB" id="2257454at2759"/>
<protein>
    <submittedName>
        <fullName evidence="1">Mitochondrial ribosomal protein of the small subunit</fullName>
    </submittedName>
</protein>
<reference evidence="1 2" key="1">
    <citation type="submission" date="2016-02" db="EMBL/GenBank/DDBJ databases">
        <title>Complete genome sequence and transcriptome regulation of the pentose utilising yeast Sugiyamaella lignohabitans.</title>
        <authorList>
            <person name="Bellasio M."/>
            <person name="Peymann A."/>
            <person name="Valli M."/>
            <person name="Sipitzky M."/>
            <person name="Graf A."/>
            <person name="Sauer M."/>
            <person name="Marx H."/>
            <person name="Mattanovich D."/>
        </authorList>
    </citation>
    <scope>NUCLEOTIDE SEQUENCE [LARGE SCALE GENOMIC DNA]</scope>
    <source>
        <strain evidence="1 2">CBS 10342</strain>
    </source>
</reference>
<keyword evidence="1" id="KW-0687">Ribonucleoprotein</keyword>
<sequence length="87" mass="10116">MSNLLSASKARISEVLRLQASIFRTTYNPDMVRNGAKVLRRKLRGDLIKEYYYPSKTLPNASALNRMFPDLHCIDPKEYQRLQKNAE</sequence>
<gene>
    <name evidence="1" type="ORF">AWJ20_3053</name>
</gene>
<keyword evidence="1" id="KW-0689">Ribosomal protein</keyword>
<keyword evidence="2" id="KW-1185">Reference proteome</keyword>
<dbReference type="Proteomes" id="UP000189580">
    <property type="component" value="Chromosome b"/>
</dbReference>
<organism evidence="1 2">
    <name type="scientific">Sugiyamaella lignohabitans</name>
    <dbReference type="NCBI Taxonomy" id="796027"/>
    <lineage>
        <taxon>Eukaryota</taxon>
        <taxon>Fungi</taxon>
        <taxon>Dikarya</taxon>
        <taxon>Ascomycota</taxon>
        <taxon>Saccharomycotina</taxon>
        <taxon>Dipodascomycetes</taxon>
        <taxon>Dipodascales</taxon>
        <taxon>Trichomonascaceae</taxon>
        <taxon>Sugiyamaella</taxon>
    </lineage>
</organism>
<dbReference type="KEGG" id="slb:AWJ20_3053"/>
<dbReference type="RefSeq" id="XP_018737903.1">
    <property type="nucleotide sequence ID" value="XM_018880046.1"/>
</dbReference>
<proteinExistence type="predicted"/>
<dbReference type="EMBL" id="CP014503">
    <property type="protein sequence ID" value="ANB15426.1"/>
    <property type="molecule type" value="Genomic_DNA"/>
</dbReference>